<gene>
    <name evidence="2" type="ORF">ZHAS_00008837</name>
</gene>
<dbReference type="Proteomes" id="UP000030765">
    <property type="component" value="Unassembled WGS sequence"/>
</dbReference>
<feature type="region of interest" description="Disordered" evidence="1">
    <location>
        <begin position="1"/>
        <end position="37"/>
    </location>
</feature>
<dbReference type="VEuPathDB" id="VectorBase:ASIC008837"/>
<feature type="compositionally biased region" description="Polar residues" evidence="1">
    <location>
        <begin position="1"/>
        <end position="12"/>
    </location>
</feature>
<evidence type="ECO:0000313" key="2">
    <source>
        <dbReference type="EMBL" id="KFB41248.1"/>
    </source>
</evidence>
<dbReference type="EMBL" id="KE525079">
    <property type="protein sequence ID" value="KFB41248.1"/>
    <property type="molecule type" value="Genomic_DNA"/>
</dbReference>
<dbReference type="EnsemblMetazoa" id="ASIC008837-RA">
    <property type="protein sequence ID" value="ASIC008837-PA"/>
    <property type="gene ID" value="ASIC008837"/>
</dbReference>
<accession>A0A084VTF4</accession>
<proteinExistence type="predicted"/>
<dbReference type="AlphaFoldDB" id="A0A084VTF4"/>
<evidence type="ECO:0000313" key="3">
    <source>
        <dbReference type="EnsemblMetazoa" id="ASIC008837-PA"/>
    </source>
</evidence>
<sequence length="225" mass="24887">MASRTSPSQPSGDPTRFGSIPPGSPGSGRQLQQKVSGAERVSDDGILTLSFANAHYNTRLCPSFRVALANSTILQFIPFQTKTPDPDELDKSACAAYVPSMVGERSAVWILAAATNSRSNALGCVRWCMHMHIRDPIRVQHHSRALRFFVFSVSQPYFSRFFNVFPVAFRIISGAFRQDMDMENGRVILGPASGFRANIRCFRDRRGSRVLLMGVGAVMMNALLR</sequence>
<evidence type="ECO:0000256" key="1">
    <source>
        <dbReference type="SAM" id="MobiDB-lite"/>
    </source>
</evidence>
<protein>
    <submittedName>
        <fullName evidence="2 3">Transporter, SSS family</fullName>
    </submittedName>
</protein>
<organism evidence="2">
    <name type="scientific">Anopheles sinensis</name>
    <name type="common">Mosquito</name>
    <dbReference type="NCBI Taxonomy" id="74873"/>
    <lineage>
        <taxon>Eukaryota</taxon>
        <taxon>Metazoa</taxon>
        <taxon>Ecdysozoa</taxon>
        <taxon>Arthropoda</taxon>
        <taxon>Hexapoda</taxon>
        <taxon>Insecta</taxon>
        <taxon>Pterygota</taxon>
        <taxon>Neoptera</taxon>
        <taxon>Endopterygota</taxon>
        <taxon>Diptera</taxon>
        <taxon>Nematocera</taxon>
        <taxon>Culicoidea</taxon>
        <taxon>Culicidae</taxon>
        <taxon>Anophelinae</taxon>
        <taxon>Anopheles</taxon>
    </lineage>
</organism>
<reference evidence="3" key="2">
    <citation type="submission" date="2020-05" db="UniProtKB">
        <authorList>
            <consortium name="EnsemblMetazoa"/>
        </authorList>
    </citation>
    <scope>IDENTIFICATION</scope>
</reference>
<evidence type="ECO:0000313" key="4">
    <source>
        <dbReference type="Proteomes" id="UP000030765"/>
    </source>
</evidence>
<dbReference type="EMBL" id="ATLV01016350">
    <property type="status" value="NOT_ANNOTATED_CDS"/>
    <property type="molecule type" value="Genomic_DNA"/>
</dbReference>
<keyword evidence="4" id="KW-1185">Reference proteome</keyword>
<reference evidence="2 4" key="1">
    <citation type="journal article" date="2014" name="BMC Genomics">
        <title>Genome sequence of Anopheles sinensis provides insight into genetics basis of mosquito competence for malaria parasites.</title>
        <authorList>
            <person name="Zhou D."/>
            <person name="Zhang D."/>
            <person name="Ding G."/>
            <person name="Shi L."/>
            <person name="Hou Q."/>
            <person name="Ye Y."/>
            <person name="Xu Y."/>
            <person name="Zhou H."/>
            <person name="Xiong C."/>
            <person name="Li S."/>
            <person name="Yu J."/>
            <person name="Hong S."/>
            <person name="Yu X."/>
            <person name="Zou P."/>
            <person name="Chen C."/>
            <person name="Chang X."/>
            <person name="Wang W."/>
            <person name="Lv Y."/>
            <person name="Sun Y."/>
            <person name="Ma L."/>
            <person name="Shen B."/>
            <person name="Zhu C."/>
        </authorList>
    </citation>
    <scope>NUCLEOTIDE SEQUENCE [LARGE SCALE GENOMIC DNA]</scope>
</reference>
<name>A0A084VTF4_ANOSI</name>